<feature type="domain" description="D-isomer specific 2-hydroxyacid dehydrogenase NAD-binding" evidence="3">
    <location>
        <begin position="104"/>
        <end position="278"/>
    </location>
</feature>
<evidence type="ECO:0000259" key="3">
    <source>
        <dbReference type="Pfam" id="PF02826"/>
    </source>
</evidence>
<dbReference type="OrthoDB" id="9805416at2"/>
<dbReference type="InterPro" id="IPR006140">
    <property type="entry name" value="D-isomer_DH_NAD-bd"/>
</dbReference>
<evidence type="ECO:0000256" key="2">
    <source>
        <dbReference type="ARBA" id="ARBA00023027"/>
    </source>
</evidence>
<keyword evidence="5" id="KW-1185">Reference proteome</keyword>
<keyword evidence="1" id="KW-0560">Oxidoreductase</keyword>
<organism evidence="4 5">
    <name type="scientific">Pediococcus cellicola</name>
    <dbReference type="NCBI Taxonomy" id="319652"/>
    <lineage>
        <taxon>Bacteria</taxon>
        <taxon>Bacillati</taxon>
        <taxon>Bacillota</taxon>
        <taxon>Bacilli</taxon>
        <taxon>Lactobacillales</taxon>
        <taxon>Lactobacillaceae</taxon>
        <taxon>Pediococcus</taxon>
    </lineage>
</organism>
<evidence type="ECO:0000313" key="4">
    <source>
        <dbReference type="EMBL" id="KRN66032.1"/>
    </source>
</evidence>
<comment type="caution">
    <text evidence="4">The sequence shown here is derived from an EMBL/GenBank/DDBJ whole genome shotgun (WGS) entry which is preliminary data.</text>
</comment>
<dbReference type="Gene3D" id="3.40.50.720">
    <property type="entry name" value="NAD(P)-binding Rossmann-like Domain"/>
    <property type="match status" value="2"/>
</dbReference>
<dbReference type="EMBL" id="JQBR01000006">
    <property type="protein sequence ID" value="KRN66032.1"/>
    <property type="molecule type" value="Genomic_DNA"/>
</dbReference>
<dbReference type="RefSeq" id="WP_057751239.1">
    <property type="nucleotide sequence ID" value="NZ_BJVH01000007.1"/>
</dbReference>
<proteinExistence type="predicted"/>
<dbReference type="STRING" id="319652.IV80_GL001591"/>
<keyword evidence="2" id="KW-0520">NAD</keyword>
<dbReference type="AlphaFoldDB" id="A0A0R2ILX6"/>
<name>A0A0R2ILX6_9LACO</name>
<evidence type="ECO:0000256" key="1">
    <source>
        <dbReference type="ARBA" id="ARBA00023002"/>
    </source>
</evidence>
<accession>A0A0R2ILX6</accession>
<evidence type="ECO:0000313" key="5">
    <source>
        <dbReference type="Proteomes" id="UP000051568"/>
    </source>
</evidence>
<protein>
    <submittedName>
        <fullName evidence="4">D-3-phosphoglycerate dehydrogenase</fullName>
    </submittedName>
</protein>
<dbReference type="Pfam" id="PF02826">
    <property type="entry name" value="2-Hacid_dh_C"/>
    <property type="match status" value="1"/>
</dbReference>
<dbReference type="PANTHER" id="PTHR43333">
    <property type="entry name" value="2-HACID_DH_C DOMAIN-CONTAINING PROTEIN"/>
    <property type="match status" value="1"/>
</dbReference>
<dbReference type="InterPro" id="IPR036291">
    <property type="entry name" value="NAD(P)-bd_dom_sf"/>
</dbReference>
<sequence>MEKLLVLSTNPDLDITAYQQLNVQVFTAQSIQPKDYAQITIMLGWQPDLSTAVLESPNSALKWVQTLSAGVDYLPLAKLQAHHILVTNMSGIHAVPISQTVILYALYFMRDFPILLDNARQATWTPRPALTNALTLEGTTWTIFGTGHIGSELARLLQAFHVKVNGVNRTGHPVANFEHTFAQADWQQAVASTDVIVNVMPLTNETTHFYNQAFFDYLQNLYLFVNVGRGKSVDTSALVEALHTHHVQHAALDVFEQEPLAPDNPLWQLSNVILTPHYSPQMKHLGRAQHKLFLGNLQKFLKQDTSLKNQVDLTKGY</sequence>
<dbReference type="PATRIC" id="fig|319652.3.peg.1612"/>
<dbReference type="PANTHER" id="PTHR43333:SF1">
    <property type="entry name" value="D-ISOMER SPECIFIC 2-HYDROXYACID DEHYDROGENASE NAD-BINDING DOMAIN-CONTAINING PROTEIN"/>
    <property type="match status" value="1"/>
</dbReference>
<dbReference type="SUPFAM" id="SSF52283">
    <property type="entry name" value="Formate/glycerate dehydrogenase catalytic domain-like"/>
    <property type="match status" value="1"/>
</dbReference>
<gene>
    <name evidence="4" type="ORF">IV80_GL001591</name>
</gene>
<reference evidence="4 5" key="1">
    <citation type="journal article" date="2015" name="Genome Announc.">
        <title>Expanding the biotechnology potential of lactobacilli through comparative genomics of 213 strains and associated genera.</title>
        <authorList>
            <person name="Sun Z."/>
            <person name="Harris H.M."/>
            <person name="McCann A."/>
            <person name="Guo C."/>
            <person name="Argimon S."/>
            <person name="Zhang W."/>
            <person name="Yang X."/>
            <person name="Jeffery I.B."/>
            <person name="Cooney J.C."/>
            <person name="Kagawa T.F."/>
            <person name="Liu W."/>
            <person name="Song Y."/>
            <person name="Salvetti E."/>
            <person name="Wrobel A."/>
            <person name="Rasinkangas P."/>
            <person name="Parkhill J."/>
            <person name="Rea M.C."/>
            <person name="O'Sullivan O."/>
            <person name="Ritari J."/>
            <person name="Douillard F.P."/>
            <person name="Paul Ross R."/>
            <person name="Yang R."/>
            <person name="Briner A.E."/>
            <person name="Felis G.E."/>
            <person name="de Vos W.M."/>
            <person name="Barrangou R."/>
            <person name="Klaenhammer T.R."/>
            <person name="Caufield P.W."/>
            <person name="Cui Y."/>
            <person name="Zhang H."/>
            <person name="O'Toole P.W."/>
        </authorList>
    </citation>
    <scope>NUCLEOTIDE SEQUENCE [LARGE SCALE GENOMIC DNA]</scope>
    <source>
        <strain evidence="4 5">DSM 17757</strain>
    </source>
</reference>
<dbReference type="GO" id="GO:0016616">
    <property type="term" value="F:oxidoreductase activity, acting on the CH-OH group of donors, NAD or NADP as acceptor"/>
    <property type="evidence" value="ECO:0007669"/>
    <property type="project" value="InterPro"/>
</dbReference>
<dbReference type="GO" id="GO:0051287">
    <property type="term" value="F:NAD binding"/>
    <property type="evidence" value="ECO:0007669"/>
    <property type="project" value="InterPro"/>
</dbReference>
<dbReference type="Proteomes" id="UP000051568">
    <property type="component" value="Unassembled WGS sequence"/>
</dbReference>
<dbReference type="SUPFAM" id="SSF51735">
    <property type="entry name" value="NAD(P)-binding Rossmann-fold domains"/>
    <property type="match status" value="1"/>
</dbReference>